<dbReference type="Pfam" id="PF02056">
    <property type="entry name" value="Glyco_hydro_4"/>
    <property type="match status" value="1"/>
</dbReference>
<evidence type="ECO:0000256" key="5">
    <source>
        <dbReference type="ARBA" id="ARBA00023027"/>
    </source>
</evidence>
<dbReference type="EMBL" id="PXYW01000046">
    <property type="protein sequence ID" value="PSR32292.1"/>
    <property type="molecule type" value="Genomic_DNA"/>
</dbReference>
<evidence type="ECO:0000256" key="8">
    <source>
        <dbReference type="PIRSR" id="PIRSR601088-2"/>
    </source>
</evidence>
<feature type="binding site" evidence="8">
    <location>
        <position position="96"/>
    </location>
    <ligand>
        <name>substrate</name>
    </ligand>
</feature>
<dbReference type="PANTHER" id="PTHR32092">
    <property type="entry name" value="6-PHOSPHO-BETA-GLUCOSIDASE-RELATED"/>
    <property type="match status" value="1"/>
</dbReference>
<organism evidence="13 14">
    <name type="scientific">Sulfobacillus benefaciens</name>
    <dbReference type="NCBI Taxonomy" id="453960"/>
    <lineage>
        <taxon>Bacteria</taxon>
        <taxon>Bacillati</taxon>
        <taxon>Bacillota</taxon>
        <taxon>Clostridia</taxon>
        <taxon>Eubacteriales</taxon>
        <taxon>Clostridiales Family XVII. Incertae Sedis</taxon>
        <taxon>Sulfobacillus</taxon>
    </lineage>
</organism>
<keyword evidence="9" id="KW-0408">Iron</keyword>
<feature type="binding site" evidence="9">
    <location>
        <position position="171"/>
    </location>
    <ligand>
        <name>Mn(2+)</name>
        <dbReference type="ChEBI" id="CHEBI:29035"/>
    </ligand>
</feature>
<dbReference type="InterPro" id="IPR001088">
    <property type="entry name" value="Glyco_hydro_4"/>
</dbReference>
<evidence type="ECO:0000313" key="13">
    <source>
        <dbReference type="EMBL" id="PSR32292.1"/>
    </source>
</evidence>
<proteinExistence type="inferred from homology"/>
<accession>A0A2T2XCW9</accession>
<keyword evidence="7 11" id="KW-0326">Glycosidase</keyword>
<comment type="subunit">
    <text evidence="2">Homotetramer.</text>
</comment>
<evidence type="ECO:0000256" key="1">
    <source>
        <dbReference type="ARBA" id="ARBA00010141"/>
    </source>
</evidence>
<feature type="site" description="Increases basicity of active site Tyr" evidence="10">
    <location>
        <position position="112"/>
    </location>
</feature>
<evidence type="ECO:0000256" key="3">
    <source>
        <dbReference type="ARBA" id="ARBA00022723"/>
    </source>
</evidence>
<feature type="binding site" evidence="9">
    <location>
        <position position="201"/>
    </location>
    <ligand>
        <name>Mn(2+)</name>
        <dbReference type="ChEBI" id="CHEBI:29035"/>
    </ligand>
</feature>
<dbReference type="AlphaFoldDB" id="A0A2T2XCW9"/>
<keyword evidence="9" id="KW-0170">Cobalt</keyword>
<evidence type="ECO:0000256" key="7">
    <source>
        <dbReference type="ARBA" id="ARBA00023295"/>
    </source>
</evidence>
<dbReference type="Gene3D" id="3.90.110.10">
    <property type="entry name" value="Lactate dehydrogenase/glycoside hydrolase, family 4, C-terminal"/>
    <property type="match status" value="1"/>
</dbReference>
<keyword evidence="3 9" id="KW-0479">Metal-binding</keyword>
<dbReference type="Proteomes" id="UP000242972">
    <property type="component" value="Unassembled WGS sequence"/>
</dbReference>
<evidence type="ECO:0000256" key="11">
    <source>
        <dbReference type="RuleBase" id="RU361152"/>
    </source>
</evidence>
<dbReference type="GO" id="GO:0016616">
    <property type="term" value="F:oxidoreductase activity, acting on the CH-OH group of donors, NAD or NADP as acceptor"/>
    <property type="evidence" value="ECO:0007669"/>
    <property type="project" value="InterPro"/>
</dbReference>
<dbReference type="InterPro" id="IPR036291">
    <property type="entry name" value="NAD(P)-bd_dom_sf"/>
</dbReference>
<dbReference type="PRINTS" id="PR00732">
    <property type="entry name" value="GLHYDRLASE4"/>
</dbReference>
<evidence type="ECO:0000256" key="6">
    <source>
        <dbReference type="ARBA" id="ARBA00023211"/>
    </source>
</evidence>
<dbReference type="SUPFAM" id="SSF51735">
    <property type="entry name" value="NAD(P)-binding Rossmann-fold domains"/>
    <property type="match status" value="1"/>
</dbReference>
<evidence type="ECO:0000256" key="9">
    <source>
        <dbReference type="PIRSR" id="PIRSR601088-3"/>
    </source>
</evidence>
<comment type="similarity">
    <text evidence="1 11">Belongs to the glycosyl hydrolase 4 family.</text>
</comment>
<gene>
    <name evidence="13" type="ORF">C7B46_15115</name>
</gene>
<feature type="binding site" evidence="8">
    <location>
        <position position="150"/>
    </location>
    <ligand>
        <name>substrate</name>
    </ligand>
</feature>
<protein>
    <submittedName>
        <fullName evidence="13">6-phospho-beta-glucosidase</fullName>
    </submittedName>
</protein>
<dbReference type="GO" id="GO:0046872">
    <property type="term" value="F:metal ion binding"/>
    <property type="evidence" value="ECO:0007669"/>
    <property type="project" value="UniProtKB-KW"/>
</dbReference>
<keyword evidence="4 11" id="KW-0378">Hydrolase</keyword>
<evidence type="ECO:0000256" key="10">
    <source>
        <dbReference type="PIRSR" id="PIRSR601088-4"/>
    </source>
</evidence>
<sequence length="430" mass="48833">MKQSTPIKIGVIGGGSVFTPELIDLLARSYQEMPIREVVLMDINRQRVEILRAFAERLIKRAGQDFVVRTSTDYLDAIKGADFILIQLRAGDQTGRISDEKIGLKYRIPFVETVSVCGLGTFLRSIAIYEEIADLIRRYAPQAHVMNFANPAGPLTEYLLRLGITNAIGVCNVPIILSQHLAGLYGIPDTAFFMQTRGLNHLTVTDAIYVEGNDIVTDVLNRVAPNQFPFPFTDHVLHAFPAIFNPYLQYYWQGEKIMQKLLTDPKTRGEEVLEIEHELLTLYDNPSLQEVPELLKQRGGFGYSRVVVRLMLSLYRNDDTIHYINIKNNHALEGIPDDTAVEIPVMVKHGRLLPIDTGPLPSYAFPLIRTMAEYYRLVLDGAEQRSMAAWRQAMILHPLFRDADVADKILRELLEQNQEFLPDDFPRNSH</sequence>
<reference evidence="13 14" key="1">
    <citation type="journal article" date="2014" name="BMC Genomics">
        <title>Comparison of environmental and isolate Sulfobacillus genomes reveals diverse carbon, sulfur, nitrogen, and hydrogen metabolisms.</title>
        <authorList>
            <person name="Justice N.B."/>
            <person name="Norman A."/>
            <person name="Brown C.T."/>
            <person name="Singh A."/>
            <person name="Thomas B.C."/>
            <person name="Banfield J.F."/>
        </authorList>
    </citation>
    <scope>NUCLEOTIDE SEQUENCE [LARGE SCALE GENOMIC DNA]</scope>
    <source>
        <strain evidence="13">AMDSBA4</strain>
    </source>
</reference>
<comment type="caution">
    <text evidence="13">The sequence shown here is derived from an EMBL/GenBank/DDBJ whole genome shotgun (WGS) entry which is preliminary data.</text>
</comment>
<dbReference type="Pfam" id="PF11975">
    <property type="entry name" value="Glyco_hydro_4C"/>
    <property type="match status" value="1"/>
</dbReference>
<feature type="domain" description="Glycosyl hydrolase family 4 C-terminal" evidence="12">
    <location>
        <begin position="198"/>
        <end position="399"/>
    </location>
</feature>
<name>A0A2T2XCW9_9FIRM</name>
<evidence type="ECO:0000256" key="4">
    <source>
        <dbReference type="ARBA" id="ARBA00022801"/>
    </source>
</evidence>
<dbReference type="Gene3D" id="3.40.50.720">
    <property type="entry name" value="NAD(P)-binding Rossmann-like Domain"/>
    <property type="match status" value="1"/>
</dbReference>
<evidence type="ECO:0000259" key="12">
    <source>
        <dbReference type="Pfam" id="PF11975"/>
    </source>
</evidence>
<dbReference type="SUPFAM" id="SSF56327">
    <property type="entry name" value="LDH C-terminal domain-like"/>
    <property type="match status" value="1"/>
</dbReference>
<comment type="cofactor">
    <cofactor evidence="11">
        <name>NAD(+)</name>
        <dbReference type="ChEBI" id="CHEBI:57540"/>
    </cofactor>
    <text evidence="11">Binds 1 NAD(+) per subunit.</text>
</comment>
<dbReference type="InterPro" id="IPR022616">
    <property type="entry name" value="Glyco_hydro_4_C"/>
</dbReference>
<keyword evidence="6 9" id="KW-0464">Manganese</keyword>
<dbReference type="PANTHER" id="PTHR32092:SF5">
    <property type="entry name" value="6-PHOSPHO-BETA-GLUCOSIDASE"/>
    <property type="match status" value="1"/>
</dbReference>
<evidence type="ECO:0000256" key="2">
    <source>
        <dbReference type="ARBA" id="ARBA00011881"/>
    </source>
</evidence>
<dbReference type="GO" id="GO:0004553">
    <property type="term" value="F:hydrolase activity, hydrolyzing O-glycosyl compounds"/>
    <property type="evidence" value="ECO:0007669"/>
    <property type="project" value="InterPro"/>
</dbReference>
<dbReference type="InterPro" id="IPR015955">
    <property type="entry name" value="Lactate_DH/Glyco_Ohase_4_C"/>
</dbReference>
<evidence type="ECO:0000313" key="14">
    <source>
        <dbReference type="Proteomes" id="UP000242972"/>
    </source>
</evidence>
<keyword evidence="5 11" id="KW-0520">NAD</keyword>
<dbReference type="GO" id="GO:0005975">
    <property type="term" value="P:carbohydrate metabolic process"/>
    <property type="evidence" value="ECO:0007669"/>
    <property type="project" value="InterPro"/>
</dbReference>
<keyword evidence="9" id="KW-0533">Nickel</keyword>